<dbReference type="PANTHER" id="PTHR22854:SF2">
    <property type="entry name" value="INDOLE-3-GLYCEROL-PHOSPHATE SYNTHASE"/>
    <property type="match status" value="1"/>
</dbReference>
<evidence type="ECO:0000256" key="6">
    <source>
        <dbReference type="ARBA" id="ARBA00022822"/>
    </source>
</evidence>
<evidence type="ECO:0000256" key="3">
    <source>
        <dbReference type="ARBA" id="ARBA00008737"/>
    </source>
</evidence>
<dbReference type="CDD" id="cd00331">
    <property type="entry name" value="IGPS"/>
    <property type="match status" value="1"/>
</dbReference>
<gene>
    <name evidence="9" type="primary">trpC</name>
    <name evidence="11" type="ORF">C7437_101650</name>
</gene>
<accession>A0A2W7N6B9</accession>
<protein>
    <recommendedName>
        <fullName evidence="9">Indole-3-glycerol phosphate synthase</fullName>
        <shortName evidence="9">IGPS</shortName>
        <ecNumber evidence="9">4.1.1.48</ecNumber>
    </recommendedName>
</protein>
<dbReference type="PROSITE" id="PS00614">
    <property type="entry name" value="IGPS"/>
    <property type="match status" value="1"/>
</dbReference>
<keyword evidence="5 9" id="KW-0210">Decarboxylase</keyword>
<keyword evidence="8 9" id="KW-0456">Lyase</keyword>
<evidence type="ECO:0000256" key="7">
    <source>
        <dbReference type="ARBA" id="ARBA00023141"/>
    </source>
</evidence>
<dbReference type="EC" id="4.1.1.48" evidence="9"/>
<dbReference type="UniPathway" id="UPA00035">
    <property type="reaction ID" value="UER00043"/>
</dbReference>
<dbReference type="Gene3D" id="3.20.20.70">
    <property type="entry name" value="Aldolase class I"/>
    <property type="match status" value="1"/>
</dbReference>
<comment type="similarity">
    <text evidence="3 9">Belongs to the TrpC family.</text>
</comment>
<evidence type="ECO:0000259" key="10">
    <source>
        <dbReference type="Pfam" id="PF00218"/>
    </source>
</evidence>
<dbReference type="EMBL" id="QKZI01000001">
    <property type="protein sequence ID" value="PZX07533.1"/>
    <property type="molecule type" value="Genomic_DNA"/>
</dbReference>
<comment type="pathway">
    <text evidence="2 9">Amino-acid biosynthesis; L-tryptophan biosynthesis; L-tryptophan from chorismate: step 4/5.</text>
</comment>
<dbReference type="GO" id="GO:0004640">
    <property type="term" value="F:phosphoribosylanthranilate isomerase activity"/>
    <property type="evidence" value="ECO:0007669"/>
    <property type="project" value="TreeGrafter"/>
</dbReference>
<keyword evidence="12" id="KW-1185">Reference proteome</keyword>
<dbReference type="Pfam" id="PF00218">
    <property type="entry name" value="IGPS"/>
    <property type="match status" value="1"/>
</dbReference>
<dbReference type="Proteomes" id="UP000248646">
    <property type="component" value="Unassembled WGS sequence"/>
</dbReference>
<name>A0A2W7N6B9_9BACI</name>
<evidence type="ECO:0000256" key="2">
    <source>
        <dbReference type="ARBA" id="ARBA00004696"/>
    </source>
</evidence>
<evidence type="ECO:0000256" key="1">
    <source>
        <dbReference type="ARBA" id="ARBA00001633"/>
    </source>
</evidence>
<keyword evidence="6 9" id="KW-0822">Tryptophan biosynthesis</keyword>
<feature type="domain" description="Indole-3-glycerol phosphate synthase" evidence="10">
    <location>
        <begin position="5"/>
        <end position="254"/>
    </location>
</feature>
<proteinExistence type="inferred from homology"/>
<evidence type="ECO:0000256" key="5">
    <source>
        <dbReference type="ARBA" id="ARBA00022793"/>
    </source>
</evidence>
<evidence type="ECO:0000313" key="12">
    <source>
        <dbReference type="Proteomes" id="UP000248646"/>
    </source>
</evidence>
<dbReference type="GO" id="GO:0004425">
    <property type="term" value="F:indole-3-glycerol-phosphate synthase activity"/>
    <property type="evidence" value="ECO:0007669"/>
    <property type="project" value="UniProtKB-UniRule"/>
</dbReference>
<dbReference type="InterPro" id="IPR045186">
    <property type="entry name" value="Indole-3-glycerol_P_synth"/>
</dbReference>
<organism evidence="11 12">
    <name type="scientific">Psychrobacillus insolitus</name>
    <dbReference type="NCBI Taxonomy" id="1461"/>
    <lineage>
        <taxon>Bacteria</taxon>
        <taxon>Bacillati</taxon>
        <taxon>Bacillota</taxon>
        <taxon>Bacilli</taxon>
        <taxon>Bacillales</taxon>
        <taxon>Bacillaceae</taxon>
        <taxon>Psychrobacillus</taxon>
    </lineage>
</organism>
<evidence type="ECO:0000256" key="9">
    <source>
        <dbReference type="HAMAP-Rule" id="MF_00134"/>
    </source>
</evidence>
<dbReference type="InterPro" id="IPR013798">
    <property type="entry name" value="Indole-3-glycerol_P_synth_dom"/>
</dbReference>
<dbReference type="FunFam" id="3.20.20.70:FF:000024">
    <property type="entry name" value="Indole-3-glycerol phosphate synthase"/>
    <property type="match status" value="1"/>
</dbReference>
<dbReference type="RefSeq" id="WP_111438176.1">
    <property type="nucleotide sequence ID" value="NZ_QKZI01000001.1"/>
</dbReference>
<dbReference type="GO" id="GO:0000162">
    <property type="term" value="P:L-tryptophan biosynthetic process"/>
    <property type="evidence" value="ECO:0007669"/>
    <property type="project" value="UniProtKB-UniRule"/>
</dbReference>
<dbReference type="AlphaFoldDB" id="A0A2W7N6B9"/>
<dbReference type="NCBIfam" id="NF001377">
    <property type="entry name" value="PRK00278.2-4"/>
    <property type="match status" value="1"/>
</dbReference>
<keyword evidence="7 9" id="KW-0057">Aromatic amino acid biosynthesis</keyword>
<evidence type="ECO:0000256" key="4">
    <source>
        <dbReference type="ARBA" id="ARBA00022605"/>
    </source>
</evidence>
<keyword evidence="4 9" id="KW-0028">Amino-acid biosynthesis</keyword>
<sequence length="263" mass="28980">MTTILDKILLEKKNQVEEMLKENLPERKNIPKRPSLFEKMYQSEHLQIISEIKRASPSKGLIAEGVDPVKQAKEYYKAGAACISVLTDTPFFQGTFADLAAVAAAVPMPVLCKDFMIHKVQFDHAKNAGASVVLLIVAALNEVDLQDFYSYATDLGLEVLVEVHDEIELARALKLGAKLIGVNNRDLRTFKVDLNRTAEIAAIFPFDEERVLISESGIWETEDAETVAEYGASGVLVGESLMRSGDVESAIRSLQVKRGGISK</sequence>
<dbReference type="InterPro" id="IPR001468">
    <property type="entry name" value="Indole-3-GlycerolPSynthase_CS"/>
</dbReference>
<dbReference type="NCBIfam" id="NF001371">
    <property type="entry name" value="PRK00278.1-3"/>
    <property type="match status" value="1"/>
</dbReference>
<evidence type="ECO:0000256" key="8">
    <source>
        <dbReference type="ARBA" id="ARBA00023239"/>
    </source>
</evidence>
<evidence type="ECO:0000313" key="11">
    <source>
        <dbReference type="EMBL" id="PZX07533.1"/>
    </source>
</evidence>
<dbReference type="InterPro" id="IPR013785">
    <property type="entry name" value="Aldolase_TIM"/>
</dbReference>
<dbReference type="OrthoDB" id="9804217at2"/>
<dbReference type="SUPFAM" id="SSF51366">
    <property type="entry name" value="Ribulose-phoshate binding barrel"/>
    <property type="match status" value="1"/>
</dbReference>
<reference evidence="11 12" key="1">
    <citation type="submission" date="2018-06" db="EMBL/GenBank/DDBJ databases">
        <title>Genomic Encyclopedia of Type Strains, Phase IV (KMG-IV): sequencing the most valuable type-strain genomes for metagenomic binning, comparative biology and taxonomic classification.</title>
        <authorList>
            <person name="Goeker M."/>
        </authorList>
    </citation>
    <scope>NUCLEOTIDE SEQUENCE [LARGE SCALE GENOMIC DNA]</scope>
    <source>
        <strain evidence="11 12">DSM 5</strain>
    </source>
</reference>
<dbReference type="InterPro" id="IPR011060">
    <property type="entry name" value="RibuloseP-bd_barrel"/>
</dbReference>
<comment type="catalytic activity">
    <reaction evidence="1 9">
        <text>1-(2-carboxyphenylamino)-1-deoxy-D-ribulose 5-phosphate + H(+) = (1S,2R)-1-C-(indol-3-yl)glycerol 3-phosphate + CO2 + H2O</text>
        <dbReference type="Rhea" id="RHEA:23476"/>
        <dbReference type="ChEBI" id="CHEBI:15377"/>
        <dbReference type="ChEBI" id="CHEBI:15378"/>
        <dbReference type="ChEBI" id="CHEBI:16526"/>
        <dbReference type="ChEBI" id="CHEBI:58613"/>
        <dbReference type="ChEBI" id="CHEBI:58866"/>
        <dbReference type="EC" id="4.1.1.48"/>
    </reaction>
</comment>
<dbReference type="PANTHER" id="PTHR22854">
    <property type="entry name" value="TRYPTOPHAN BIOSYNTHESIS PROTEIN"/>
    <property type="match status" value="1"/>
</dbReference>
<comment type="caution">
    <text evidence="11">The sequence shown here is derived from an EMBL/GenBank/DDBJ whole genome shotgun (WGS) entry which is preliminary data.</text>
</comment>
<dbReference type="HAMAP" id="MF_00134_B">
    <property type="entry name" value="IGPS_B"/>
    <property type="match status" value="1"/>
</dbReference>